<dbReference type="Proteomes" id="UP000286997">
    <property type="component" value="Unassembled WGS sequence"/>
</dbReference>
<organism evidence="2 3">
    <name type="scientific">Methylobacterium oryzihabitans</name>
    <dbReference type="NCBI Taxonomy" id="2499852"/>
    <lineage>
        <taxon>Bacteria</taxon>
        <taxon>Pseudomonadati</taxon>
        <taxon>Pseudomonadota</taxon>
        <taxon>Alphaproteobacteria</taxon>
        <taxon>Hyphomicrobiales</taxon>
        <taxon>Methylobacteriaceae</taxon>
        <taxon>Methylobacterium</taxon>
    </lineage>
</organism>
<dbReference type="Pfam" id="PF11663">
    <property type="entry name" value="Toxin_YhaV"/>
    <property type="match status" value="1"/>
</dbReference>
<reference evidence="2 3" key="1">
    <citation type="submission" date="2019-01" db="EMBL/GenBank/DDBJ databases">
        <authorList>
            <person name="Chen W.-M."/>
        </authorList>
    </citation>
    <scope>NUCLEOTIDE SEQUENCE [LARGE SCALE GENOMIC DNA]</scope>
    <source>
        <strain evidence="2 3">TER-1</strain>
    </source>
</reference>
<proteinExistence type="predicted"/>
<feature type="region of interest" description="Disordered" evidence="1">
    <location>
        <begin position="158"/>
        <end position="183"/>
    </location>
</feature>
<dbReference type="GO" id="GO:0110001">
    <property type="term" value="C:toxin-antitoxin complex"/>
    <property type="evidence" value="ECO:0007669"/>
    <property type="project" value="InterPro"/>
</dbReference>
<keyword evidence="3" id="KW-1185">Reference proteome</keyword>
<dbReference type="AlphaFoldDB" id="A0A437NWP3"/>
<protein>
    <submittedName>
        <fullName evidence="2">Type II toxin-antitoxin system YhaV family toxin</fullName>
    </submittedName>
</protein>
<feature type="compositionally biased region" description="Pro residues" evidence="1">
    <location>
        <begin position="170"/>
        <end position="183"/>
    </location>
</feature>
<evidence type="ECO:0000256" key="1">
    <source>
        <dbReference type="SAM" id="MobiDB-lite"/>
    </source>
</evidence>
<sequence>MSDDPPVINGWTIYAHPLFLNQLEGFVADVEKARSKDPEGFSRKRAAKLLAAVLRVAFEIIPEDPTRPEYRQGGTLGDGHAHWRRVKFLQQFRLFFRFRASGGSRVIVLAWVNDETTLRAYGRRSDAYAVFRGMLHKGDPPDDWSALVAAAASRSARARLGRSRAATPVPATPPEPGPPDGAD</sequence>
<dbReference type="OrthoDB" id="515905at2"/>
<dbReference type="EMBL" id="SACP01000030">
    <property type="protein sequence ID" value="RVU14433.1"/>
    <property type="molecule type" value="Genomic_DNA"/>
</dbReference>
<dbReference type="RefSeq" id="WP_127733208.1">
    <property type="nucleotide sequence ID" value="NZ_SACP01000030.1"/>
</dbReference>
<dbReference type="GO" id="GO:0004540">
    <property type="term" value="F:RNA nuclease activity"/>
    <property type="evidence" value="ECO:0007669"/>
    <property type="project" value="InterPro"/>
</dbReference>
<accession>A0A437NWP3</accession>
<gene>
    <name evidence="2" type="ORF">EOE48_22930</name>
</gene>
<name>A0A437NWP3_9HYPH</name>
<dbReference type="InterPro" id="IPR021679">
    <property type="entry name" value="Toxin_endonuclease_YhaV"/>
</dbReference>
<evidence type="ECO:0000313" key="2">
    <source>
        <dbReference type="EMBL" id="RVU14433.1"/>
    </source>
</evidence>
<evidence type="ECO:0000313" key="3">
    <source>
        <dbReference type="Proteomes" id="UP000286997"/>
    </source>
</evidence>
<comment type="caution">
    <text evidence="2">The sequence shown here is derived from an EMBL/GenBank/DDBJ whole genome shotgun (WGS) entry which is preliminary data.</text>
</comment>